<gene>
    <name evidence="1" type="ORF">CPELLU_LOCUS3557</name>
</gene>
<comment type="caution">
    <text evidence="1">The sequence shown here is derived from an EMBL/GenBank/DDBJ whole genome shotgun (WGS) entry which is preliminary data.</text>
</comment>
<dbReference type="OrthoDB" id="2422564at2759"/>
<protein>
    <submittedName>
        <fullName evidence="1">17784_t:CDS:1</fullName>
    </submittedName>
</protein>
<dbReference type="EMBL" id="CAJVQA010001750">
    <property type="protein sequence ID" value="CAG8524668.1"/>
    <property type="molecule type" value="Genomic_DNA"/>
</dbReference>
<organism evidence="1 2">
    <name type="scientific">Cetraspora pellucida</name>
    <dbReference type="NCBI Taxonomy" id="1433469"/>
    <lineage>
        <taxon>Eukaryota</taxon>
        <taxon>Fungi</taxon>
        <taxon>Fungi incertae sedis</taxon>
        <taxon>Mucoromycota</taxon>
        <taxon>Glomeromycotina</taxon>
        <taxon>Glomeromycetes</taxon>
        <taxon>Diversisporales</taxon>
        <taxon>Gigasporaceae</taxon>
        <taxon>Cetraspora</taxon>
    </lineage>
</organism>
<accession>A0A9N9ABV6</accession>
<evidence type="ECO:0000313" key="2">
    <source>
        <dbReference type="Proteomes" id="UP000789759"/>
    </source>
</evidence>
<keyword evidence="2" id="KW-1185">Reference proteome</keyword>
<proteinExistence type="predicted"/>
<evidence type="ECO:0000313" key="1">
    <source>
        <dbReference type="EMBL" id="CAG8524668.1"/>
    </source>
</evidence>
<sequence length="221" mass="26145">MSSETTNFQIYTAIQSLEDLKRVYNEQSEEESVQGEDLIEDTRHSYHETHPTLIKIKFPNYLFEFYSLNITIQDFILSELASEQPWTHEIITDIAIQYFQHLYKDYLALKKNPNAFDNRNIKQRRDNCLSIKSKALLKALDQYSDVEDLHYPKEEIKLILHKHSGIPCPSTWSPYSKEKEKDNGMFKRVYSESEHSQYEKLIGLLPDKLSFLPDWAYEVLI</sequence>
<dbReference type="Proteomes" id="UP000789759">
    <property type="component" value="Unassembled WGS sequence"/>
</dbReference>
<reference evidence="1" key="1">
    <citation type="submission" date="2021-06" db="EMBL/GenBank/DDBJ databases">
        <authorList>
            <person name="Kallberg Y."/>
            <person name="Tangrot J."/>
            <person name="Rosling A."/>
        </authorList>
    </citation>
    <scope>NUCLEOTIDE SEQUENCE</scope>
    <source>
        <strain evidence="1">FL966</strain>
    </source>
</reference>
<dbReference type="AlphaFoldDB" id="A0A9N9ABV6"/>
<name>A0A9N9ABV6_9GLOM</name>